<reference evidence="2" key="1">
    <citation type="submission" date="2020-12" db="UniProtKB">
        <authorList>
            <consortium name="WormBaseParasite"/>
        </authorList>
    </citation>
    <scope>IDENTIFICATION</scope>
    <source>
        <strain evidence="2">MHco3</strain>
    </source>
</reference>
<dbReference type="WBParaSite" id="HCON_00169500-00001">
    <property type="protein sequence ID" value="HCON_00169500-00001"/>
    <property type="gene ID" value="HCON_00169500"/>
</dbReference>
<name>A0A7I4Z1P8_HAECO</name>
<dbReference type="AlphaFoldDB" id="A0A7I4Z1P8"/>
<sequence length="202" mass="23522">MRASRVSERVRYAFDTVETEANFTTRISSFYKEVIIDVKRGDRRRDIVLITPNIEQAEQMLAEFDNACGDQITTEPNEDDVHTKRVGREVNMMKDLAPELSRRKRAAWGAFKNIEGVVNRTKNIRLRALHFNTAVLRALTYASDTWTLRKQDDHVVSSIQRAVERMLGISLYTLVQEGIQSFELRRRTKIRDAVDYTKRSIR</sequence>
<evidence type="ECO:0000313" key="1">
    <source>
        <dbReference type="Proteomes" id="UP000025227"/>
    </source>
</evidence>
<protein>
    <submittedName>
        <fullName evidence="2">DDE_Tnp_1 domain-containing protein</fullName>
    </submittedName>
</protein>
<organism evidence="1 2">
    <name type="scientific">Haemonchus contortus</name>
    <name type="common">Barber pole worm</name>
    <dbReference type="NCBI Taxonomy" id="6289"/>
    <lineage>
        <taxon>Eukaryota</taxon>
        <taxon>Metazoa</taxon>
        <taxon>Ecdysozoa</taxon>
        <taxon>Nematoda</taxon>
        <taxon>Chromadorea</taxon>
        <taxon>Rhabditida</taxon>
        <taxon>Rhabditina</taxon>
        <taxon>Rhabditomorpha</taxon>
        <taxon>Strongyloidea</taxon>
        <taxon>Trichostrongylidae</taxon>
        <taxon>Haemonchus</taxon>
    </lineage>
</organism>
<evidence type="ECO:0000313" key="2">
    <source>
        <dbReference type="WBParaSite" id="HCON_00169500-00001"/>
    </source>
</evidence>
<keyword evidence="1" id="KW-1185">Reference proteome</keyword>
<proteinExistence type="predicted"/>
<accession>A0A7I4Z1P8</accession>
<dbReference type="Proteomes" id="UP000025227">
    <property type="component" value="Unplaced"/>
</dbReference>